<keyword evidence="4 7" id="KW-0067">ATP-binding</keyword>
<dbReference type="PANTHER" id="PTHR42781:SF4">
    <property type="entry name" value="SPERMIDINE_PUTRESCINE IMPORT ATP-BINDING PROTEIN POTA"/>
    <property type="match status" value="1"/>
</dbReference>
<evidence type="ECO:0000256" key="1">
    <source>
        <dbReference type="ARBA" id="ARBA00022448"/>
    </source>
</evidence>
<accession>A0A6N7XN28</accession>
<dbReference type="InterPro" id="IPR027417">
    <property type="entry name" value="P-loop_NTPase"/>
</dbReference>
<evidence type="ECO:0000256" key="5">
    <source>
        <dbReference type="ARBA" id="ARBA00022967"/>
    </source>
</evidence>
<dbReference type="InterPro" id="IPR008995">
    <property type="entry name" value="Mo/tungstate-bd_C_term_dom"/>
</dbReference>
<dbReference type="InterPro" id="IPR013611">
    <property type="entry name" value="Transp-assoc_OB_typ2"/>
</dbReference>
<dbReference type="SUPFAM" id="SSF50331">
    <property type="entry name" value="MOP-like"/>
    <property type="match status" value="1"/>
</dbReference>
<dbReference type="CDD" id="cd03300">
    <property type="entry name" value="ABC_PotA_N"/>
    <property type="match status" value="1"/>
</dbReference>
<dbReference type="SUPFAM" id="SSF52540">
    <property type="entry name" value="P-loop containing nucleoside triphosphate hydrolases"/>
    <property type="match status" value="1"/>
</dbReference>
<dbReference type="InterPro" id="IPR003593">
    <property type="entry name" value="AAA+_ATPase"/>
</dbReference>
<keyword evidence="2 7" id="KW-1003">Cell membrane</keyword>
<reference evidence="9 10" key="1">
    <citation type="submission" date="2019-08" db="EMBL/GenBank/DDBJ databases">
        <title>In-depth cultivation of the pig gut microbiome towards novel bacterial diversity and tailored functional studies.</title>
        <authorList>
            <person name="Wylensek D."/>
            <person name="Hitch T.C.A."/>
            <person name="Clavel T."/>
        </authorList>
    </citation>
    <scope>NUCLEOTIDE SEQUENCE [LARGE SCALE GENOMIC DNA]</scope>
    <source>
        <strain evidence="9 10">WCA-MUC-591-APC-4B</strain>
    </source>
</reference>
<keyword evidence="1 7" id="KW-0813">Transport</keyword>
<keyword evidence="10" id="KW-1185">Reference proteome</keyword>
<dbReference type="Gene3D" id="2.40.50.100">
    <property type="match status" value="1"/>
</dbReference>
<dbReference type="RefSeq" id="WP_154554903.1">
    <property type="nucleotide sequence ID" value="NZ_VUNA01000021.1"/>
</dbReference>
<dbReference type="InterPro" id="IPR050093">
    <property type="entry name" value="ABC_SmlMolc_Importer"/>
</dbReference>
<dbReference type="Gene3D" id="3.40.50.300">
    <property type="entry name" value="P-loop containing nucleotide triphosphate hydrolases"/>
    <property type="match status" value="1"/>
</dbReference>
<comment type="subunit">
    <text evidence="7">The complex is composed of two ATP-binding proteins (PotA), two transmembrane proteins (PotB and PotC) and a solute-binding protein (PotD).</text>
</comment>
<dbReference type="InterPro" id="IPR017879">
    <property type="entry name" value="PotA_ATP-bd"/>
</dbReference>
<protein>
    <recommendedName>
        <fullName evidence="7">Spermidine/putrescine import ATP-binding protein PotA</fullName>
        <ecNumber evidence="7">7.6.2.11</ecNumber>
    </recommendedName>
</protein>
<dbReference type="Proteomes" id="UP000469424">
    <property type="component" value="Unassembled WGS sequence"/>
</dbReference>
<dbReference type="InterPro" id="IPR003439">
    <property type="entry name" value="ABC_transporter-like_ATP-bd"/>
</dbReference>
<dbReference type="FunFam" id="3.40.50.300:FF:000133">
    <property type="entry name" value="Spermidine/putrescine import ATP-binding protein PotA"/>
    <property type="match status" value="1"/>
</dbReference>
<dbReference type="PANTHER" id="PTHR42781">
    <property type="entry name" value="SPERMIDINE/PUTRESCINE IMPORT ATP-BINDING PROTEIN POTA"/>
    <property type="match status" value="1"/>
</dbReference>
<dbReference type="PROSITE" id="PS50893">
    <property type="entry name" value="ABC_TRANSPORTER_2"/>
    <property type="match status" value="1"/>
</dbReference>
<organism evidence="9 10">
    <name type="scientific">Mogibacterium kristiansenii</name>
    <dbReference type="NCBI Taxonomy" id="2606708"/>
    <lineage>
        <taxon>Bacteria</taxon>
        <taxon>Bacillati</taxon>
        <taxon>Bacillota</taxon>
        <taxon>Clostridia</taxon>
        <taxon>Peptostreptococcales</taxon>
        <taxon>Anaerovoracaceae</taxon>
        <taxon>Mogibacterium</taxon>
    </lineage>
</organism>
<evidence type="ECO:0000259" key="8">
    <source>
        <dbReference type="PROSITE" id="PS50893"/>
    </source>
</evidence>
<dbReference type="AlphaFoldDB" id="A0A6N7XN28"/>
<evidence type="ECO:0000313" key="9">
    <source>
        <dbReference type="EMBL" id="MST71339.1"/>
    </source>
</evidence>
<dbReference type="SMART" id="SM00382">
    <property type="entry name" value="AAA"/>
    <property type="match status" value="1"/>
</dbReference>
<dbReference type="NCBIfam" id="TIGR01187">
    <property type="entry name" value="potA"/>
    <property type="match status" value="1"/>
</dbReference>
<comment type="catalytic activity">
    <reaction evidence="7">
        <text>ATP + H2O + polyamine-[polyamine-binding protein]Side 1 = ADP + phosphate + polyamineSide 2 + [polyamine-binding protein]Side 1.</text>
        <dbReference type="EC" id="7.6.2.11"/>
    </reaction>
</comment>
<dbReference type="GO" id="GO:0015594">
    <property type="term" value="F:ABC-type putrescine transporter activity"/>
    <property type="evidence" value="ECO:0007669"/>
    <property type="project" value="InterPro"/>
</dbReference>
<evidence type="ECO:0000256" key="2">
    <source>
        <dbReference type="ARBA" id="ARBA00022475"/>
    </source>
</evidence>
<dbReference type="GO" id="GO:0005524">
    <property type="term" value="F:ATP binding"/>
    <property type="evidence" value="ECO:0007669"/>
    <property type="project" value="UniProtKB-KW"/>
</dbReference>
<evidence type="ECO:0000256" key="3">
    <source>
        <dbReference type="ARBA" id="ARBA00022741"/>
    </source>
</evidence>
<keyword evidence="5 7" id="KW-1278">Translocase</keyword>
<dbReference type="InterPro" id="IPR017871">
    <property type="entry name" value="ABC_transporter-like_CS"/>
</dbReference>
<evidence type="ECO:0000256" key="6">
    <source>
        <dbReference type="ARBA" id="ARBA00023136"/>
    </source>
</evidence>
<dbReference type="GO" id="GO:0043190">
    <property type="term" value="C:ATP-binding cassette (ABC) transporter complex"/>
    <property type="evidence" value="ECO:0007669"/>
    <property type="project" value="InterPro"/>
</dbReference>
<comment type="function">
    <text evidence="7">Part of the ABC transporter complex PotABCD involved in spermidine/putrescine import. Responsible for energy coupling to the transport system.</text>
</comment>
<dbReference type="Pfam" id="PF08402">
    <property type="entry name" value="TOBE_2"/>
    <property type="match status" value="1"/>
</dbReference>
<evidence type="ECO:0000256" key="4">
    <source>
        <dbReference type="ARBA" id="ARBA00022840"/>
    </source>
</evidence>
<comment type="caution">
    <text evidence="9">The sequence shown here is derived from an EMBL/GenBank/DDBJ whole genome shotgun (WGS) entry which is preliminary data.</text>
</comment>
<keyword evidence="6 7" id="KW-0472">Membrane</keyword>
<proteinExistence type="inferred from homology"/>
<evidence type="ECO:0000256" key="7">
    <source>
        <dbReference type="RuleBase" id="RU364083"/>
    </source>
</evidence>
<dbReference type="EC" id="7.6.2.11" evidence="7"/>
<sequence length="362" mass="40730">MAELIRLENIRKSYGENEVLKNITISIQEKEFVTLLGPSGCGKTTTLRILGGFENPDSGRILFDGKDITNVPSNRRNLNTVFQNYALFPHMTVGDNVAFGLRVKGMNESDVKEKVHYGLKLVNLEGYENRKISQMSGGQQQRVAMARAIVNEPKVLLLDEPLGALDLKLRQEMQYELVRLKHELGITFIYVTHDQEEALTMSDKVIVMNSGRIQQEGTPEEIYNEPENAFVADFIGDSNILSGKMVRNHLVRINGVDFPCIDGSENGFAPGLDVDVLIRPEDLEIHPAGKGILDAKITSKLFIGMHYEMLAQADTEGDFEWLLQNYDSYEVGSMVGLYVRPENIQIMHKPKTQEEEAIEIDI</sequence>
<evidence type="ECO:0000313" key="10">
    <source>
        <dbReference type="Proteomes" id="UP000469424"/>
    </source>
</evidence>
<feature type="domain" description="ABC transporter" evidence="8">
    <location>
        <begin position="5"/>
        <end position="235"/>
    </location>
</feature>
<dbReference type="EMBL" id="VUNA01000021">
    <property type="protein sequence ID" value="MST71339.1"/>
    <property type="molecule type" value="Genomic_DNA"/>
</dbReference>
<comment type="similarity">
    <text evidence="7">Belongs to the ABC transporter superfamily. Spermidine/putrescine importer (TC 3.A.1.11.1) family.</text>
</comment>
<dbReference type="InterPro" id="IPR005893">
    <property type="entry name" value="PotA-like"/>
</dbReference>
<dbReference type="Pfam" id="PF00005">
    <property type="entry name" value="ABC_tran"/>
    <property type="match status" value="1"/>
</dbReference>
<dbReference type="PROSITE" id="PS00211">
    <property type="entry name" value="ABC_TRANSPORTER_1"/>
    <property type="match status" value="1"/>
</dbReference>
<keyword evidence="3 7" id="KW-0547">Nucleotide-binding</keyword>
<dbReference type="GO" id="GO:0016887">
    <property type="term" value="F:ATP hydrolysis activity"/>
    <property type="evidence" value="ECO:0007669"/>
    <property type="project" value="InterPro"/>
</dbReference>
<gene>
    <name evidence="7" type="primary">potA</name>
    <name evidence="9" type="ORF">FYJ65_08475</name>
</gene>
<name>A0A6N7XN28_9FIRM</name>